<evidence type="ECO:0000313" key="8">
    <source>
        <dbReference type="EMBL" id="WZO33230.1"/>
    </source>
</evidence>
<evidence type="ECO:0000256" key="6">
    <source>
        <dbReference type="SAM" id="MobiDB-lite"/>
    </source>
</evidence>
<dbReference type="RefSeq" id="WP_349427794.1">
    <property type="nucleotide sequence ID" value="NZ_CP151632.1"/>
</dbReference>
<keyword evidence="2" id="KW-1003">Cell membrane</keyword>
<keyword evidence="3 7" id="KW-0812">Transmembrane</keyword>
<evidence type="ECO:0000256" key="3">
    <source>
        <dbReference type="ARBA" id="ARBA00022692"/>
    </source>
</evidence>
<feature type="transmembrane region" description="Helical" evidence="7">
    <location>
        <begin position="126"/>
        <end position="144"/>
    </location>
</feature>
<keyword evidence="4 7" id="KW-1133">Transmembrane helix</keyword>
<comment type="subcellular location">
    <subcellularLocation>
        <location evidence="1">Cell membrane</location>
        <topology evidence="1">Multi-pass membrane protein</topology>
    </subcellularLocation>
</comment>
<feature type="region of interest" description="Disordered" evidence="6">
    <location>
        <begin position="277"/>
        <end position="298"/>
    </location>
</feature>
<accession>A0AAU6S8G4</accession>
<dbReference type="GO" id="GO:0005886">
    <property type="term" value="C:plasma membrane"/>
    <property type="evidence" value="ECO:0007669"/>
    <property type="project" value="UniProtKB-SubCell"/>
</dbReference>
<gene>
    <name evidence="8" type="ORF">MRBLWS13_000848</name>
</gene>
<organism evidence="8">
    <name type="scientific">Microbacterium sp. LWS13-1.2</name>
    <dbReference type="NCBI Taxonomy" id="3135264"/>
    <lineage>
        <taxon>Bacteria</taxon>
        <taxon>Bacillati</taxon>
        <taxon>Actinomycetota</taxon>
        <taxon>Actinomycetes</taxon>
        <taxon>Micrococcales</taxon>
        <taxon>Microbacteriaceae</taxon>
        <taxon>Microbacterium</taxon>
    </lineage>
</organism>
<sequence>MGGSQHPTWRGVEGPLFDRLPADPGARKPGVHGTSSEYVCLRPTGREVAIAEHTRPLRRAVSYTARLADQPRLLLAIKTSLAAVLAWYLAPLIPFTEDQYSYYAPLGALVTMHPTIARSAQVGGQVLMGLALGIALSLCGIAALRLGVPGGVVLGVVIGVGVLLGGWRLLGAGGDWVALAALFVLLAAGGDPEGFSISYLGTTAFGVVVGIAVNLIIVPPLYLRRASERLSALRDAVTGVLRDAADAVADDQLDPERFRAALDDLGETRSAVTEVVDEADESARANPRRRRHQEEREENARRMAALERTAFLTRELIDLLVELEASDDVALTGAVRERLAHAIRQSADLIATPLGDPAVSDRFRGASEALADYQSALGAPEPGGRAEMAAGAAVELCLRRIIDVTRPFV</sequence>
<evidence type="ECO:0000256" key="4">
    <source>
        <dbReference type="ARBA" id="ARBA00022989"/>
    </source>
</evidence>
<feature type="transmembrane region" description="Helical" evidence="7">
    <location>
        <begin position="150"/>
        <end position="167"/>
    </location>
</feature>
<evidence type="ECO:0000256" key="7">
    <source>
        <dbReference type="SAM" id="Phobius"/>
    </source>
</evidence>
<evidence type="ECO:0000256" key="2">
    <source>
        <dbReference type="ARBA" id="ARBA00022475"/>
    </source>
</evidence>
<dbReference type="AlphaFoldDB" id="A0AAU6S8G4"/>
<keyword evidence="5 7" id="KW-0472">Membrane</keyword>
<feature type="transmembrane region" description="Helical" evidence="7">
    <location>
        <begin position="73"/>
        <end position="90"/>
    </location>
</feature>
<evidence type="ECO:0000256" key="5">
    <source>
        <dbReference type="ARBA" id="ARBA00023136"/>
    </source>
</evidence>
<dbReference type="EMBL" id="CP151632">
    <property type="protein sequence ID" value="WZO33230.1"/>
    <property type="molecule type" value="Genomic_DNA"/>
</dbReference>
<evidence type="ECO:0000256" key="1">
    <source>
        <dbReference type="ARBA" id="ARBA00004651"/>
    </source>
</evidence>
<proteinExistence type="predicted"/>
<feature type="transmembrane region" description="Helical" evidence="7">
    <location>
        <begin position="196"/>
        <end position="223"/>
    </location>
</feature>
<protein>
    <submittedName>
        <fullName evidence="8">FUSC family protein</fullName>
    </submittedName>
</protein>
<dbReference type="PANTHER" id="PTHR30509:SF9">
    <property type="entry name" value="MULTIDRUG RESISTANCE PROTEIN MDTO"/>
    <property type="match status" value="1"/>
</dbReference>
<name>A0AAU6S8G4_9MICO</name>
<dbReference type="PANTHER" id="PTHR30509">
    <property type="entry name" value="P-HYDROXYBENZOIC ACID EFFLUX PUMP SUBUNIT-RELATED"/>
    <property type="match status" value="1"/>
</dbReference>
<reference evidence="8" key="1">
    <citation type="submission" date="2024-04" db="EMBL/GenBank/DDBJ databases">
        <authorList>
            <person name="Roder T."/>
            <person name="Oberhansli S."/>
            <person name="Kreuzer M."/>
        </authorList>
    </citation>
    <scope>NUCLEOTIDE SEQUENCE</scope>
    <source>
        <strain evidence="8">LWS13-1.2</strain>
    </source>
</reference>